<keyword evidence="6 8" id="KW-0067">ATP-binding</keyword>
<comment type="caution">
    <text evidence="9">The sequence shown here is derived from an EMBL/GenBank/DDBJ whole genome shotgun (WGS) entry which is preliminary data.</text>
</comment>
<dbReference type="Pfam" id="PF01202">
    <property type="entry name" value="SKI"/>
    <property type="match status" value="1"/>
</dbReference>
<accession>A0AAV5S7C2</accession>
<organism evidence="9 10">
    <name type="scientific">Pristionchus entomophagus</name>
    <dbReference type="NCBI Taxonomy" id="358040"/>
    <lineage>
        <taxon>Eukaryota</taxon>
        <taxon>Metazoa</taxon>
        <taxon>Ecdysozoa</taxon>
        <taxon>Nematoda</taxon>
        <taxon>Chromadorea</taxon>
        <taxon>Rhabditida</taxon>
        <taxon>Rhabditina</taxon>
        <taxon>Diplogasteromorpha</taxon>
        <taxon>Diplogasteroidea</taxon>
        <taxon>Neodiplogasteridae</taxon>
        <taxon>Pristionchus</taxon>
    </lineage>
</organism>
<evidence type="ECO:0000256" key="2">
    <source>
        <dbReference type="ARBA" id="ARBA00008420"/>
    </source>
</evidence>
<dbReference type="SUPFAM" id="SSF52540">
    <property type="entry name" value="P-loop containing nucleoside triphosphate hydrolases"/>
    <property type="match status" value="1"/>
</dbReference>
<dbReference type="GO" id="GO:0005975">
    <property type="term" value="P:carbohydrate metabolic process"/>
    <property type="evidence" value="ECO:0007669"/>
    <property type="project" value="InterPro"/>
</dbReference>
<keyword evidence="3 8" id="KW-0808">Transferase</keyword>
<evidence type="ECO:0000256" key="5">
    <source>
        <dbReference type="ARBA" id="ARBA00022777"/>
    </source>
</evidence>
<comment type="catalytic activity">
    <reaction evidence="7 8">
        <text>D-gluconate + ATP = 6-phospho-D-gluconate + ADP + H(+)</text>
        <dbReference type="Rhea" id="RHEA:19433"/>
        <dbReference type="ChEBI" id="CHEBI:15378"/>
        <dbReference type="ChEBI" id="CHEBI:18391"/>
        <dbReference type="ChEBI" id="CHEBI:30616"/>
        <dbReference type="ChEBI" id="CHEBI:58759"/>
        <dbReference type="ChEBI" id="CHEBI:456216"/>
        <dbReference type="EC" id="2.7.1.12"/>
    </reaction>
</comment>
<dbReference type="GO" id="GO:0005524">
    <property type="term" value="F:ATP binding"/>
    <property type="evidence" value="ECO:0007669"/>
    <property type="project" value="UniProtKB-KW"/>
</dbReference>
<evidence type="ECO:0000313" key="10">
    <source>
        <dbReference type="Proteomes" id="UP001432027"/>
    </source>
</evidence>
<evidence type="ECO:0000256" key="4">
    <source>
        <dbReference type="ARBA" id="ARBA00022741"/>
    </source>
</evidence>
<gene>
    <name evidence="9" type="ORF">PENTCL1PPCAC_57</name>
</gene>
<dbReference type="InterPro" id="IPR027417">
    <property type="entry name" value="P-loop_NTPase"/>
</dbReference>
<evidence type="ECO:0000256" key="7">
    <source>
        <dbReference type="ARBA" id="ARBA00048090"/>
    </source>
</evidence>
<feature type="non-terminal residue" evidence="9">
    <location>
        <position position="1"/>
    </location>
</feature>
<proteinExistence type="inferred from homology"/>
<dbReference type="PANTHER" id="PTHR43442:SF3">
    <property type="entry name" value="GLUCONOKINASE-RELATED"/>
    <property type="match status" value="1"/>
</dbReference>
<comment type="pathway">
    <text evidence="1 8">Carbohydrate acid metabolism; D-gluconate degradation.</text>
</comment>
<reference evidence="9" key="1">
    <citation type="submission" date="2023-10" db="EMBL/GenBank/DDBJ databases">
        <title>Genome assembly of Pristionchus species.</title>
        <authorList>
            <person name="Yoshida K."/>
            <person name="Sommer R.J."/>
        </authorList>
    </citation>
    <scope>NUCLEOTIDE SEQUENCE</scope>
    <source>
        <strain evidence="9">RS0144</strain>
    </source>
</reference>
<sequence length="164" mass="18573">WDTVVVMGVAGCGKSTVAEELSKRLRWTMIEGDRLHPTHNIEKMKKGIPLDDSDRFPWLRAIREEIGRNSTVIVSCSALKKSYREILCEGRRCLFVLLDVSRDDLLSRLQARSAHFFPPSLLDSQLATLEKPSDREHSLIITVSQSSSVNSIVDQIVQYVSGYR</sequence>
<keyword evidence="4 8" id="KW-0547">Nucleotide-binding</keyword>
<evidence type="ECO:0000256" key="8">
    <source>
        <dbReference type="RuleBase" id="RU363066"/>
    </source>
</evidence>
<dbReference type="EC" id="2.7.1.12" evidence="8"/>
<dbReference type="Proteomes" id="UP001432027">
    <property type="component" value="Unassembled WGS sequence"/>
</dbReference>
<evidence type="ECO:0000256" key="3">
    <source>
        <dbReference type="ARBA" id="ARBA00022679"/>
    </source>
</evidence>
<dbReference type="InterPro" id="IPR006001">
    <property type="entry name" value="Therm_gnt_kin"/>
</dbReference>
<dbReference type="FunFam" id="3.40.50.300:FF:000522">
    <property type="entry name" value="Gluconokinase"/>
    <property type="match status" value="1"/>
</dbReference>
<evidence type="ECO:0000313" key="9">
    <source>
        <dbReference type="EMBL" id="GMS77882.1"/>
    </source>
</evidence>
<dbReference type="AlphaFoldDB" id="A0AAV5S7C2"/>
<keyword evidence="5 8" id="KW-0418">Kinase</keyword>
<dbReference type="InterPro" id="IPR031322">
    <property type="entry name" value="Shikimate/glucono_kinase"/>
</dbReference>
<dbReference type="CDD" id="cd02021">
    <property type="entry name" value="GntK"/>
    <property type="match status" value="1"/>
</dbReference>
<evidence type="ECO:0000256" key="6">
    <source>
        <dbReference type="ARBA" id="ARBA00022840"/>
    </source>
</evidence>
<dbReference type="PANTHER" id="PTHR43442">
    <property type="entry name" value="GLUCONOKINASE-RELATED"/>
    <property type="match status" value="1"/>
</dbReference>
<dbReference type="GO" id="GO:0005737">
    <property type="term" value="C:cytoplasm"/>
    <property type="evidence" value="ECO:0007669"/>
    <property type="project" value="TreeGrafter"/>
</dbReference>
<dbReference type="EMBL" id="BTSX01000001">
    <property type="protein sequence ID" value="GMS77882.1"/>
    <property type="molecule type" value="Genomic_DNA"/>
</dbReference>
<name>A0AAV5S7C2_9BILA</name>
<dbReference type="NCBIfam" id="TIGR01313">
    <property type="entry name" value="therm_gnt_kin"/>
    <property type="match status" value="1"/>
</dbReference>
<keyword evidence="10" id="KW-1185">Reference proteome</keyword>
<comment type="similarity">
    <text evidence="2 8">Belongs to the gluconokinase GntK/GntV family.</text>
</comment>
<dbReference type="Gene3D" id="3.40.50.300">
    <property type="entry name" value="P-loop containing nucleotide triphosphate hydrolases"/>
    <property type="match status" value="1"/>
</dbReference>
<protein>
    <recommendedName>
        <fullName evidence="8">Gluconokinase</fullName>
        <ecNumber evidence="8">2.7.1.12</ecNumber>
    </recommendedName>
</protein>
<evidence type="ECO:0000256" key="1">
    <source>
        <dbReference type="ARBA" id="ARBA00004875"/>
    </source>
</evidence>
<dbReference type="GO" id="GO:0046316">
    <property type="term" value="F:gluconokinase activity"/>
    <property type="evidence" value="ECO:0007669"/>
    <property type="project" value="UniProtKB-EC"/>
</dbReference>